<name>A0ABX7QP87_9GAMM</name>
<evidence type="ECO:0000313" key="2">
    <source>
        <dbReference type="EMBL" id="QSX32543.1"/>
    </source>
</evidence>
<feature type="region of interest" description="Disordered" evidence="1">
    <location>
        <begin position="58"/>
        <end position="80"/>
    </location>
</feature>
<proteinExistence type="predicted"/>
<sequence length="119" mass="12597">MSSVVDQVLTIAAKLHQSGITPTTATVKAKLGAKVPIPVLIEGLTRFKSLSAEEIEALSATPKSPALSQPIDGSSAAAMTDDIDELKQQLQQLMQSQQQLEARVATLEALLTRAESESN</sequence>
<protein>
    <recommendedName>
        <fullName evidence="4">KfrA N-terminal DNA-binding domain-containing protein</fullName>
    </recommendedName>
</protein>
<dbReference type="EMBL" id="CP071503">
    <property type="protein sequence ID" value="QSX32543.1"/>
    <property type="molecule type" value="Genomic_DNA"/>
</dbReference>
<organism evidence="2 3">
    <name type="scientific">Shewanella avicenniae</name>
    <dbReference type="NCBI Taxonomy" id="2814294"/>
    <lineage>
        <taxon>Bacteria</taxon>
        <taxon>Pseudomonadati</taxon>
        <taxon>Pseudomonadota</taxon>
        <taxon>Gammaproteobacteria</taxon>
        <taxon>Alteromonadales</taxon>
        <taxon>Shewanellaceae</taxon>
        <taxon>Shewanella</taxon>
    </lineage>
</organism>
<evidence type="ECO:0000256" key="1">
    <source>
        <dbReference type="SAM" id="MobiDB-lite"/>
    </source>
</evidence>
<evidence type="ECO:0008006" key="4">
    <source>
        <dbReference type="Google" id="ProtNLM"/>
    </source>
</evidence>
<evidence type="ECO:0000313" key="3">
    <source>
        <dbReference type="Proteomes" id="UP000662770"/>
    </source>
</evidence>
<dbReference type="Proteomes" id="UP000662770">
    <property type="component" value="Chromosome"/>
</dbReference>
<gene>
    <name evidence="2" type="ORF">JYB87_12305</name>
</gene>
<accession>A0ABX7QP87</accession>
<keyword evidence="3" id="KW-1185">Reference proteome</keyword>
<dbReference type="RefSeq" id="WP_207353785.1">
    <property type="nucleotide sequence ID" value="NZ_CP071503.1"/>
</dbReference>
<reference evidence="2 3" key="1">
    <citation type="submission" date="2021-03" db="EMBL/GenBank/DDBJ databases">
        <title>Novel species identification of genus Shewanella.</title>
        <authorList>
            <person name="Liu G."/>
            <person name="Zhang Q."/>
        </authorList>
    </citation>
    <scope>NUCLEOTIDE SEQUENCE [LARGE SCALE GENOMIC DNA]</scope>
    <source>
        <strain evidence="2 3">FJAT-51800</strain>
    </source>
</reference>